<sequence length="414" mass="46954">MGVFNFNGFKRSNNVSVDKNTLRMLTEVNGVGGITWSGLQSLKNSDVFTAIDIISKDIASTSIKFNDRDSYLDADKKILKLLNKRPNPYLDAWHFKYIIVANMLLNGNSYIEIVRDEKGEPIELYHMQNSATSIQQVDDHIKYHYIDELDGHVQLDVEDVLHFRMFSLDGFNGYSPLYSLMNEIGISMGSKRFLDDFFKNGGTSTSILTYEEGRFDDEELAAMKRNFADSQLSNNGGFIALDDTMKFERLQVPTEVLNFLNSYKFSTQQVAKAFGLPMSKLGIETVNTSLKDSGIEYYRNTLYPIFSMMNAEIEEKLFVQAPYEVTLDYDVSRLIDSDPQIKLERVTQLFQKKIITLNEARAEFGKDPVEGGDKPLADLNSIYLEDLAAYQNSKVQKNIDSLQKGGEPSGEQSD</sequence>
<keyword evidence="3" id="KW-0231">Viral genome packaging</keyword>
<keyword evidence="2" id="KW-1160">Virus entry into host cell</keyword>
<organism evidence="4">
    <name type="scientific">uncultured Caudovirales phage</name>
    <dbReference type="NCBI Taxonomy" id="2100421"/>
    <lineage>
        <taxon>Viruses</taxon>
        <taxon>Duplodnaviria</taxon>
        <taxon>Heunggongvirae</taxon>
        <taxon>Uroviricota</taxon>
        <taxon>Caudoviricetes</taxon>
        <taxon>Peduoviridae</taxon>
        <taxon>Maltschvirus</taxon>
        <taxon>Maltschvirus maltsch</taxon>
    </lineage>
</organism>
<accession>A0A2H4JAR2</accession>
<evidence type="ECO:0000256" key="3">
    <source>
        <dbReference type="ARBA" id="ARBA00023219"/>
    </source>
</evidence>
<keyword evidence="2" id="KW-1171">Viral genome ejection through host cell envelope</keyword>
<dbReference type="EMBL" id="MF417890">
    <property type="protein sequence ID" value="ASN69398.1"/>
    <property type="molecule type" value="Genomic_DNA"/>
</dbReference>
<evidence type="ECO:0000256" key="1">
    <source>
        <dbReference type="ARBA" id="ARBA00022950"/>
    </source>
</evidence>
<dbReference type="InterPro" id="IPR006427">
    <property type="entry name" value="Portal_HK97"/>
</dbReference>
<keyword evidence="1" id="KW-0118">Viral capsid assembly</keyword>
<reference evidence="4" key="1">
    <citation type="submission" date="2017-06" db="EMBL/GenBank/DDBJ databases">
        <title>Novel phages from South African skin metaviromes.</title>
        <authorList>
            <person name="van Zyl L.J."/>
            <person name="Abrahams Y."/>
            <person name="Stander E.A."/>
            <person name="Kirby B.M."/>
            <person name="Clavaud C."/>
            <person name="Farcet C."/>
            <person name="Breton L."/>
            <person name="Trindade M.I."/>
        </authorList>
    </citation>
    <scope>NUCLEOTIDE SEQUENCE</scope>
</reference>
<protein>
    <submittedName>
        <fullName evidence="4">Putative portal protein</fullName>
    </submittedName>
</protein>
<dbReference type="NCBIfam" id="TIGR01537">
    <property type="entry name" value="portal_HK97"/>
    <property type="match status" value="1"/>
</dbReference>
<evidence type="ECO:0000313" key="4">
    <source>
        <dbReference type="EMBL" id="ASN69398.1"/>
    </source>
</evidence>
<name>A0A2H4JAR2_9CAUD</name>
<gene>
    <name evidence="4" type="ORF">7F15_4</name>
</gene>
<dbReference type="Pfam" id="PF04860">
    <property type="entry name" value="Phage_portal"/>
    <property type="match status" value="1"/>
</dbReference>
<keyword evidence="2" id="KW-1162">Viral penetration into host cytoplasm</keyword>
<keyword evidence="1" id="KW-1188">Viral release from host cell</keyword>
<evidence type="ECO:0000256" key="2">
    <source>
        <dbReference type="ARBA" id="ARBA00023009"/>
    </source>
</evidence>
<dbReference type="InterPro" id="IPR006944">
    <property type="entry name" value="Phage/GTA_portal"/>
</dbReference>
<proteinExistence type="predicted"/>